<keyword evidence="2" id="KW-0812">Transmembrane</keyword>
<comment type="caution">
    <text evidence="4">The sequence shown here is derived from an EMBL/GenBank/DDBJ whole genome shotgun (WGS) entry which is preliminary data.</text>
</comment>
<evidence type="ECO:0008006" key="6">
    <source>
        <dbReference type="Google" id="ProtNLM"/>
    </source>
</evidence>
<keyword evidence="2" id="KW-0472">Membrane</keyword>
<reference evidence="4" key="1">
    <citation type="submission" date="2022-10" db="EMBL/GenBank/DDBJ databases">
        <title>Culturing micro-colonial fungi from biological soil crusts in the Mojave desert and describing Neophaeococcomyces mojavensis, and introducing the new genera and species Taxawa tesnikishii.</title>
        <authorList>
            <person name="Kurbessoian T."/>
            <person name="Stajich J.E."/>
        </authorList>
    </citation>
    <scope>NUCLEOTIDE SEQUENCE</scope>
    <source>
        <strain evidence="4">TK_1</strain>
    </source>
</reference>
<evidence type="ECO:0000256" key="1">
    <source>
        <dbReference type="SAM" id="MobiDB-lite"/>
    </source>
</evidence>
<gene>
    <name evidence="4" type="ORF">H2201_006018</name>
</gene>
<proteinExistence type="predicted"/>
<name>A0ABQ9NQB0_9PEZI</name>
<feature type="region of interest" description="Disordered" evidence="1">
    <location>
        <begin position="253"/>
        <end position="276"/>
    </location>
</feature>
<feature type="signal peptide" evidence="3">
    <location>
        <begin position="1"/>
        <end position="17"/>
    </location>
</feature>
<evidence type="ECO:0000256" key="2">
    <source>
        <dbReference type="SAM" id="Phobius"/>
    </source>
</evidence>
<evidence type="ECO:0000313" key="5">
    <source>
        <dbReference type="Proteomes" id="UP001172684"/>
    </source>
</evidence>
<keyword evidence="2" id="KW-1133">Transmembrane helix</keyword>
<sequence>MRFSASLALALPALAAAEQQVPLADKVRGWINKATNYVSAAAPSVTGNPIKAATGKAANAAVHDLTLENWRSIVKPSPAAAHQGPEEWMIFLDGGNKTCYGLCANASAAWNVAAPILAASPNAPKLARVDCDDQQILCNTWAAGPPSIYHILLPAPLPDQSKPATTIHWIGLNRSSSVTHTAKVITEIHTKETYKQKPVYEGYFHPFDGIMHKLGLDLPLAYVFWGFSLMPSWLPMIAISLFSRVFMSRRQAARPGGIGGPGTQGGTGTQPPQPRR</sequence>
<keyword evidence="5" id="KW-1185">Reference proteome</keyword>
<dbReference type="EMBL" id="JAPDRL010000049">
    <property type="protein sequence ID" value="KAJ9662530.1"/>
    <property type="molecule type" value="Genomic_DNA"/>
</dbReference>
<keyword evidence="3" id="KW-0732">Signal</keyword>
<dbReference type="Proteomes" id="UP001172684">
    <property type="component" value="Unassembled WGS sequence"/>
</dbReference>
<feature type="transmembrane region" description="Helical" evidence="2">
    <location>
        <begin position="220"/>
        <end position="242"/>
    </location>
</feature>
<accession>A0ABQ9NQB0</accession>
<organism evidence="4 5">
    <name type="scientific">Coniosporium apollinis</name>
    <dbReference type="NCBI Taxonomy" id="61459"/>
    <lineage>
        <taxon>Eukaryota</taxon>
        <taxon>Fungi</taxon>
        <taxon>Dikarya</taxon>
        <taxon>Ascomycota</taxon>
        <taxon>Pezizomycotina</taxon>
        <taxon>Dothideomycetes</taxon>
        <taxon>Dothideomycetes incertae sedis</taxon>
        <taxon>Coniosporium</taxon>
    </lineage>
</organism>
<feature type="compositionally biased region" description="Gly residues" evidence="1">
    <location>
        <begin position="256"/>
        <end position="268"/>
    </location>
</feature>
<feature type="chain" id="PRO_5046970834" description="Peptidyl-tRNA hydrolase" evidence="3">
    <location>
        <begin position="18"/>
        <end position="276"/>
    </location>
</feature>
<protein>
    <recommendedName>
        <fullName evidence="6">Peptidyl-tRNA hydrolase</fullName>
    </recommendedName>
</protein>
<evidence type="ECO:0000256" key="3">
    <source>
        <dbReference type="SAM" id="SignalP"/>
    </source>
</evidence>
<evidence type="ECO:0000313" key="4">
    <source>
        <dbReference type="EMBL" id="KAJ9662530.1"/>
    </source>
</evidence>